<dbReference type="Proteomes" id="UP000769780">
    <property type="component" value="Unassembled WGS sequence"/>
</dbReference>
<dbReference type="InterPro" id="IPR002068">
    <property type="entry name" value="A-crystallin/Hsp20_dom"/>
</dbReference>
<comment type="similarity">
    <text evidence="1 2">Belongs to the small heat shock protein (HSP20) family.</text>
</comment>
<evidence type="ECO:0000256" key="2">
    <source>
        <dbReference type="RuleBase" id="RU003616"/>
    </source>
</evidence>
<dbReference type="SUPFAM" id="SSF49764">
    <property type="entry name" value="HSP20-like chaperones"/>
    <property type="match status" value="1"/>
</dbReference>
<evidence type="ECO:0000313" key="4">
    <source>
        <dbReference type="EMBL" id="MBY0099381.1"/>
    </source>
</evidence>
<reference evidence="4 5" key="1">
    <citation type="submission" date="2020-07" db="EMBL/GenBank/DDBJ databases">
        <title>Fungal Genomes of the International Space Station.</title>
        <authorList>
            <person name="Seuylemezian A."/>
            <person name="Singh N.K."/>
            <person name="Wood J."/>
            <person name="Venkateswaran K."/>
        </authorList>
    </citation>
    <scope>NUCLEOTIDE SEQUENCE [LARGE SCALE GENOMIC DNA]</scope>
    <source>
        <strain evidence="4 5">PL-B2</strain>
    </source>
</reference>
<evidence type="ECO:0000259" key="3">
    <source>
        <dbReference type="PROSITE" id="PS01031"/>
    </source>
</evidence>
<dbReference type="Pfam" id="PF00011">
    <property type="entry name" value="HSP20"/>
    <property type="match status" value="1"/>
</dbReference>
<dbReference type="Gene3D" id="2.60.40.790">
    <property type="match status" value="1"/>
</dbReference>
<name>A0ABS7KAS8_9BACI</name>
<proteinExistence type="inferred from homology"/>
<dbReference type="InterPro" id="IPR008978">
    <property type="entry name" value="HSP20-like_chaperone"/>
</dbReference>
<organism evidence="4 5">
    <name type="scientific">Mesobacillus maritimus</name>
    <dbReference type="NCBI Taxonomy" id="1643336"/>
    <lineage>
        <taxon>Bacteria</taxon>
        <taxon>Bacillati</taxon>
        <taxon>Bacillota</taxon>
        <taxon>Bacilli</taxon>
        <taxon>Bacillales</taxon>
        <taxon>Bacillaceae</taxon>
        <taxon>Mesobacillus</taxon>
    </lineage>
</organism>
<sequence length="141" mass="16992">MDIEKIRKWLEITNEYKKTDFWTKVLEEKQPEGFVRLQDQYPKYDMLQDDYYHYVIVEIPGVHAEELDLKLISKKEIRISGRTQTFLPNQTEVRVERYNGHFERVIDLPEETRADLLQVSMDKGLLFISFPRNVEKITILR</sequence>
<protein>
    <submittedName>
        <fullName evidence="4">Hsp20/alpha crystallin family protein</fullName>
    </submittedName>
</protein>
<dbReference type="CDD" id="cd06464">
    <property type="entry name" value="ACD_sHsps-like"/>
    <property type="match status" value="1"/>
</dbReference>
<feature type="domain" description="SHSP" evidence="3">
    <location>
        <begin position="35"/>
        <end position="141"/>
    </location>
</feature>
<evidence type="ECO:0000256" key="1">
    <source>
        <dbReference type="PROSITE-ProRule" id="PRU00285"/>
    </source>
</evidence>
<comment type="caution">
    <text evidence="4">The sequence shown here is derived from an EMBL/GenBank/DDBJ whole genome shotgun (WGS) entry which is preliminary data.</text>
</comment>
<accession>A0ABS7KAS8</accession>
<dbReference type="RefSeq" id="WP_221875600.1">
    <property type="nucleotide sequence ID" value="NZ_JACWFH010000036.1"/>
</dbReference>
<dbReference type="PROSITE" id="PS01031">
    <property type="entry name" value="SHSP"/>
    <property type="match status" value="1"/>
</dbReference>
<gene>
    <name evidence="4" type="ORF">H0185_21675</name>
</gene>
<dbReference type="EMBL" id="JACWFH010000036">
    <property type="protein sequence ID" value="MBY0099381.1"/>
    <property type="molecule type" value="Genomic_DNA"/>
</dbReference>
<keyword evidence="5" id="KW-1185">Reference proteome</keyword>
<evidence type="ECO:0000313" key="5">
    <source>
        <dbReference type="Proteomes" id="UP000769780"/>
    </source>
</evidence>